<dbReference type="Pfam" id="PF13385">
    <property type="entry name" value="Laminin_G_3"/>
    <property type="match status" value="1"/>
</dbReference>
<dbReference type="InterPro" id="IPR049680">
    <property type="entry name" value="FLVCR1-2_SLC49-like"/>
</dbReference>
<keyword evidence="2 6" id="KW-0812">Transmembrane</keyword>
<dbReference type="PANTHER" id="PTHR10924:SF27">
    <property type="entry name" value="SOLUTE CARRIER FAMILY 49 MEMBER 4"/>
    <property type="match status" value="1"/>
</dbReference>
<comment type="subcellular location">
    <subcellularLocation>
        <location evidence="1">Membrane</location>
        <topology evidence="1">Multi-pass membrane protein</topology>
    </subcellularLocation>
</comment>
<feature type="compositionally biased region" description="Basic and acidic residues" evidence="5">
    <location>
        <begin position="852"/>
        <end position="869"/>
    </location>
</feature>
<evidence type="ECO:0000256" key="3">
    <source>
        <dbReference type="ARBA" id="ARBA00022989"/>
    </source>
</evidence>
<evidence type="ECO:0000256" key="1">
    <source>
        <dbReference type="ARBA" id="ARBA00004141"/>
    </source>
</evidence>
<dbReference type="Proteomes" id="UP000225706">
    <property type="component" value="Unassembled WGS sequence"/>
</dbReference>
<dbReference type="PANTHER" id="PTHR10924">
    <property type="entry name" value="MAJOR FACILITATOR SUPERFAMILY PROTEIN-RELATED"/>
    <property type="match status" value="1"/>
</dbReference>
<feature type="transmembrane region" description="Helical" evidence="6">
    <location>
        <begin position="272"/>
        <end position="294"/>
    </location>
</feature>
<dbReference type="InterPro" id="IPR011701">
    <property type="entry name" value="MFS"/>
</dbReference>
<evidence type="ECO:0000256" key="5">
    <source>
        <dbReference type="SAM" id="MobiDB-lite"/>
    </source>
</evidence>
<dbReference type="Gene3D" id="1.20.1250.20">
    <property type="entry name" value="MFS general substrate transporter like domains"/>
    <property type="match status" value="2"/>
</dbReference>
<feature type="region of interest" description="Disordered" evidence="5">
    <location>
        <begin position="852"/>
        <end position="879"/>
    </location>
</feature>
<evidence type="ECO:0000313" key="7">
    <source>
        <dbReference type="EMBL" id="PFX29387.1"/>
    </source>
</evidence>
<organism evidence="7 8">
    <name type="scientific">Stylophora pistillata</name>
    <name type="common">Smooth cauliflower coral</name>
    <dbReference type="NCBI Taxonomy" id="50429"/>
    <lineage>
        <taxon>Eukaryota</taxon>
        <taxon>Metazoa</taxon>
        <taxon>Cnidaria</taxon>
        <taxon>Anthozoa</taxon>
        <taxon>Hexacorallia</taxon>
        <taxon>Scleractinia</taxon>
        <taxon>Astrocoeniina</taxon>
        <taxon>Pocilloporidae</taxon>
        <taxon>Stylophora</taxon>
    </lineage>
</organism>
<dbReference type="AlphaFoldDB" id="A0A2B4SLK3"/>
<name>A0A2B4SLK3_STYPI</name>
<dbReference type="OrthoDB" id="422206at2759"/>
<evidence type="ECO:0000256" key="6">
    <source>
        <dbReference type="SAM" id="Phobius"/>
    </source>
</evidence>
<sequence>MAPGVRSKEAKLKRLSGQTLRLRKKRWLFTGLRAEKNLNGSVLVSSDRDSKMYPTSSKSEDRKSFLDPEETELVEVDLDDPWVRREDYKPKRDAHGQDLQRCSPERVEESLSSDRVLLTEDKGLYLSDDSLVEVKSYKRRFYILMLFSMISFSQYCAWNTYGPIATTAKMVFNWTNTEIAILASMDPITYLCTMLLFSWLMDKKGLRRSVLISCAFMLVGTALRCVTSKPSYAIWSMGAGQLLNGLAGPVAQAAPTLLSSTWFPPEQRTSSTAVAALCGSLGVAISFVIGPLVVTDVKYELERLIPDRGNVSKNLSDTLDLYMDENTLYSESIYRDAMYYWPLDNLNISVQNVQSLRRERKENSSNLRNSGEYWGVQINKGLREFKTNKEGFLFNECITEQGVVHQSLMTDGKSAWVNLGSFINTCVSDPSLCPDGFTVALWMKYEVLNRNGLQYFMGTSGNRDGLRGFLIYQDFPYDREDHLAIKVENGTVLWKRSFSVPRSNWTHVTFTWDEREGLVIYSNGSNVGGDPKGKTTQLESDYFTMFTLGRPNNDLTFSKAAYDELAVWERKLHPREIEAIYQRTVGIGITPDLEEAKQRLIKDGKKEIMMLLYVECGVVLFLSLLVCMYFPDKPPLPPSKSARRKREDFFAGAKQIFKNKQFWTLALIYGVTTGVYSGWGASLAVNLETFSIGQHEAGWIGFYATLAGIGAGLILARCADLFGGKMKLLLLVLFFGASGCFLWFSLLCLRMIAYDDAALYKSSILGGFFISGTIPLFYELTVESTYPVAEGVTTGALTLINNTFTVIFLLVLMVPKVGTEWMNWCMFGACAGCIPILLGFHENYRRLDIDNDKKTSKEPKKKKEADKSLKRPTSPFGSIISFKHHNVDELVKKLENTRESNI</sequence>
<feature type="transmembrane region" description="Helical" evidence="6">
    <location>
        <begin position="758"/>
        <end position="780"/>
    </location>
</feature>
<feature type="transmembrane region" description="Helical" evidence="6">
    <location>
        <begin position="141"/>
        <end position="161"/>
    </location>
</feature>
<comment type="caution">
    <text evidence="7">The sequence shown here is derived from an EMBL/GenBank/DDBJ whole genome shotgun (WGS) entry which is preliminary data.</text>
</comment>
<feature type="transmembrane region" description="Helical" evidence="6">
    <location>
        <begin position="697"/>
        <end position="716"/>
    </location>
</feature>
<dbReference type="Gene3D" id="2.60.120.200">
    <property type="match status" value="1"/>
</dbReference>
<feature type="transmembrane region" description="Helical" evidence="6">
    <location>
        <begin position="208"/>
        <end position="226"/>
    </location>
</feature>
<gene>
    <name evidence="7" type="primary">dirc2</name>
    <name evidence="7" type="ORF">AWC38_SpisGene5828</name>
</gene>
<dbReference type="SUPFAM" id="SSF49899">
    <property type="entry name" value="Concanavalin A-like lectins/glucanases"/>
    <property type="match status" value="1"/>
</dbReference>
<keyword evidence="3 6" id="KW-1133">Transmembrane helix</keyword>
<feature type="region of interest" description="Disordered" evidence="5">
    <location>
        <begin position="46"/>
        <end position="66"/>
    </location>
</feature>
<dbReference type="SUPFAM" id="SSF103473">
    <property type="entry name" value="MFS general substrate transporter"/>
    <property type="match status" value="2"/>
</dbReference>
<feature type="transmembrane region" description="Helical" evidence="6">
    <location>
        <begin position="792"/>
        <end position="815"/>
    </location>
</feature>
<keyword evidence="4 6" id="KW-0472">Membrane</keyword>
<reference evidence="8" key="1">
    <citation type="journal article" date="2017" name="bioRxiv">
        <title>Comparative analysis of the genomes of Stylophora pistillata and Acropora digitifera provides evidence for extensive differences between species of corals.</title>
        <authorList>
            <person name="Voolstra C.R."/>
            <person name="Li Y."/>
            <person name="Liew Y.J."/>
            <person name="Baumgarten S."/>
            <person name="Zoccola D."/>
            <person name="Flot J.-F."/>
            <person name="Tambutte S."/>
            <person name="Allemand D."/>
            <person name="Aranda M."/>
        </authorList>
    </citation>
    <scope>NUCLEOTIDE SEQUENCE [LARGE SCALE GENOMIC DNA]</scope>
</reference>
<feature type="transmembrane region" description="Helical" evidence="6">
    <location>
        <begin position="821"/>
        <end position="840"/>
    </location>
</feature>
<dbReference type="InterPro" id="IPR036259">
    <property type="entry name" value="MFS_trans_sf"/>
</dbReference>
<dbReference type="InterPro" id="IPR013320">
    <property type="entry name" value="ConA-like_dom_sf"/>
</dbReference>
<feature type="transmembrane region" description="Helical" evidence="6">
    <location>
        <begin position="728"/>
        <end position="752"/>
    </location>
</feature>
<keyword evidence="8" id="KW-1185">Reference proteome</keyword>
<dbReference type="GO" id="GO:0016020">
    <property type="term" value="C:membrane"/>
    <property type="evidence" value="ECO:0007669"/>
    <property type="project" value="UniProtKB-SubCell"/>
</dbReference>
<feature type="transmembrane region" description="Helical" evidence="6">
    <location>
        <begin position="662"/>
        <end position="685"/>
    </location>
</feature>
<evidence type="ECO:0000256" key="2">
    <source>
        <dbReference type="ARBA" id="ARBA00022692"/>
    </source>
</evidence>
<dbReference type="Pfam" id="PF07690">
    <property type="entry name" value="MFS_1"/>
    <property type="match status" value="2"/>
</dbReference>
<feature type="transmembrane region" description="Helical" evidence="6">
    <location>
        <begin position="608"/>
        <end position="630"/>
    </location>
</feature>
<protein>
    <submittedName>
        <fullName evidence="7">Disrupted in renal carcinoma protein 2-like</fullName>
    </submittedName>
</protein>
<evidence type="ECO:0000256" key="4">
    <source>
        <dbReference type="ARBA" id="ARBA00023136"/>
    </source>
</evidence>
<dbReference type="GO" id="GO:0022857">
    <property type="term" value="F:transmembrane transporter activity"/>
    <property type="evidence" value="ECO:0007669"/>
    <property type="project" value="InterPro"/>
</dbReference>
<dbReference type="EMBL" id="LSMT01000066">
    <property type="protein sequence ID" value="PFX29387.1"/>
    <property type="molecule type" value="Genomic_DNA"/>
</dbReference>
<evidence type="ECO:0000313" key="8">
    <source>
        <dbReference type="Proteomes" id="UP000225706"/>
    </source>
</evidence>
<accession>A0A2B4SLK3</accession>
<feature type="transmembrane region" description="Helical" evidence="6">
    <location>
        <begin position="181"/>
        <end position="201"/>
    </location>
</feature>
<proteinExistence type="predicted"/>